<accession>A0A1Q9CMN3</accession>
<keyword evidence="3" id="KW-1185">Reference proteome</keyword>
<dbReference type="AlphaFoldDB" id="A0A1Q9CMN3"/>
<evidence type="ECO:0000256" key="1">
    <source>
        <dbReference type="SAM" id="MobiDB-lite"/>
    </source>
</evidence>
<reference evidence="2 3" key="1">
    <citation type="submission" date="2016-02" db="EMBL/GenBank/DDBJ databases">
        <title>Genome analysis of coral dinoflagellate symbionts highlights evolutionary adaptations to a symbiotic lifestyle.</title>
        <authorList>
            <person name="Aranda M."/>
            <person name="Li Y."/>
            <person name="Liew Y.J."/>
            <person name="Baumgarten S."/>
            <person name="Simakov O."/>
            <person name="Wilson M."/>
            <person name="Piel J."/>
            <person name="Ashoor H."/>
            <person name="Bougouffa S."/>
            <person name="Bajic V.B."/>
            <person name="Ryu T."/>
            <person name="Ravasi T."/>
            <person name="Bayer T."/>
            <person name="Micklem G."/>
            <person name="Kim H."/>
            <person name="Bhak J."/>
            <person name="Lajeunesse T.C."/>
            <person name="Voolstra C.R."/>
        </authorList>
    </citation>
    <scope>NUCLEOTIDE SEQUENCE [LARGE SCALE GENOMIC DNA]</scope>
    <source>
        <strain evidence="2 3">CCMP2467</strain>
    </source>
</reference>
<sequence length="102" mass="11219">MDELLWLLFATATDETHSVKESSEVQELWVATGSFKLGCEGECSGKAEKKQRPQDSTPKNFLRRQHGSDDGDDDDTGAVVDLSITMKRGGHLKPRTTALGRV</sequence>
<comment type="caution">
    <text evidence="2">The sequence shown here is derived from an EMBL/GenBank/DDBJ whole genome shotgun (WGS) entry which is preliminary data.</text>
</comment>
<protein>
    <submittedName>
        <fullName evidence="2">Uncharacterized protein</fullName>
    </submittedName>
</protein>
<organism evidence="2 3">
    <name type="scientific">Symbiodinium microadriaticum</name>
    <name type="common">Dinoflagellate</name>
    <name type="synonym">Zooxanthella microadriatica</name>
    <dbReference type="NCBI Taxonomy" id="2951"/>
    <lineage>
        <taxon>Eukaryota</taxon>
        <taxon>Sar</taxon>
        <taxon>Alveolata</taxon>
        <taxon>Dinophyceae</taxon>
        <taxon>Suessiales</taxon>
        <taxon>Symbiodiniaceae</taxon>
        <taxon>Symbiodinium</taxon>
    </lineage>
</organism>
<feature type="region of interest" description="Disordered" evidence="1">
    <location>
        <begin position="44"/>
        <end position="77"/>
    </location>
</feature>
<gene>
    <name evidence="2" type="ORF">AK812_SmicGene34975</name>
</gene>
<evidence type="ECO:0000313" key="2">
    <source>
        <dbReference type="EMBL" id="OLP84182.1"/>
    </source>
</evidence>
<dbReference type="EMBL" id="LSRX01001060">
    <property type="protein sequence ID" value="OLP84182.1"/>
    <property type="molecule type" value="Genomic_DNA"/>
</dbReference>
<feature type="compositionally biased region" description="Basic and acidic residues" evidence="1">
    <location>
        <begin position="44"/>
        <end position="53"/>
    </location>
</feature>
<name>A0A1Q9CMN3_SYMMI</name>
<dbReference type="Proteomes" id="UP000186817">
    <property type="component" value="Unassembled WGS sequence"/>
</dbReference>
<proteinExistence type="predicted"/>
<evidence type="ECO:0000313" key="3">
    <source>
        <dbReference type="Proteomes" id="UP000186817"/>
    </source>
</evidence>